<keyword evidence="3" id="KW-1185">Reference proteome</keyword>
<organism evidence="2 3">
    <name type="scientific">Sphagnum troendelagicum</name>
    <dbReference type="NCBI Taxonomy" id="128251"/>
    <lineage>
        <taxon>Eukaryota</taxon>
        <taxon>Viridiplantae</taxon>
        <taxon>Streptophyta</taxon>
        <taxon>Embryophyta</taxon>
        <taxon>Bryophyta</taxon>
        <taxon>Sphagnophytina</taxon>
        <taxon>Sphagnopsida</taxon>
        <taxon>Sphagnales</taxon>
        <taxon>Sphagnaceae</taxon>
        <taxon>Sphagnum</taxon>
    </lineage>
</organism>
<dbReference type="Pfam" id="PF07714">
    <property type="entry name" value="PK_Tyr_Ser-Thr"/>
    <property type="match status" value="1"/>
</dbReference>
<reference evidence="2" key="1">
    <citation type="submission" date="2024-02" db="EMBL/GenBank/DDBJ databases">
        <authorList>
            <consortium name="ELIXIR-Norway"/>
            <consortium name="Elixir Norway"/>
        </authorList>
    </citation>
    <scope>NUCLEOTIDE SEQUENCE</scope>
</reference>
<dbReference type="InterPro" id="IPR051681">
    <property type="entry name" value="Ser/Thr_Kinases-Pseudokinases"/>
</dbReference>
<evidence type="ECO:0000313" key="3">
    <source>
        <dbReference type="Proteomes" id="UP001497512"/>
    </source>
</evidence>
<sequence length="189" mass="21491">YMDVKLADFGTSQIINATTTISPQTLRIGTTRWMAPEVMSEPEKDSIQMKYYPLKSDVYSYAMTCYEILSGRVPFEGLPMSKIAEKVRARLRPTLPNLLPTSLLSLIKCCWDGDVRRRPTFSRISTELRHLKGIYLISGNTQRERHTHTDKRLKKAQGCAKLRRSKEGALSLEFAFVASRTQSGVDDNQ</sequence>
<name>A0ABP0UA47_9BRYO</name>
<accession>A0ABP0UA47</accession>
<proteinExistence type="predicted"/>
<dbReference type="EMBL" id="OZ019894">
    <property type="protein sequence ID" value="CAK9216163.1"/>
    <property type="molecule type" value="Genomic_DNA"/>
</dbReference>
<protein>
    <recommendedName>
        <fullName evidence="1">Protein kinase domain-containing protein</fullName>
    </recommendedName>
</protein>
<evidence type="ECO:0000259" key="1">
    <source>
        <dbReference type="PROSITE" id="PS50011"/>
    </source>
</evidence>
<dbReference type="SUPFAM" id="SSF56112">
    <property type="entry name" value="Protein kinase-like (PK-like)"/>
    <property type="match status" value="1"/>
</dbReference>
<dbReference type="Gene3D" id="1.10.510.10">
    <property type="entry name" value="Transferase(Phosphotransferase) domain 1"/>
    <property type="match status" value="1"/>
</dbReference>
<feature type="non-terminal residue" evidence="2">
    <location>
        <position position="1"/>
    </location>
</feature>
<dbReference type="PANTHER" id="PTHR44329">
    <property type="entry name" value="SERINE/THREONINE-PROTEIN KINASE TNNI3K-RELATED"/>
    <property type="match status" value="1"/>
</dbReference>
<feature type="domain" description="Protein kinase" evidence="1">
    <location>
        <begin position="1"/>
        <end position="136"/>
    </location>
</feature>
<feature type="non-terminal residue" evidence="2">
    <location>
        <position position="189"/>
    </location>
</feature>
<dbReference type="SMART" id="SM00219">
    <property type="entry name" value="TyrKc"/>
    <property type="match status" value="1"/>
</dbReference>
<dbReference type="InterPro" id="IPR011009">
    <property type="entry name" value="Kinase-like_dom_sf"/>
</dbReference>
<dbReference type="InterPro" id="IPR000719">
    <property type="entry name" value="Prot_kinase_dom"/>
</dbReference>
<gene>
    <name evidence="2" type="ORF">CSSPTR1EN2_LOCUS13312</name>
</gene>
<dbReference type="Proteomes" id="UP001497512">
    <property type="component" value="Chromosome 2"/>
</dbReference>
<dbReference type="InterPro" id="IPR001245">
    <property type="entry name" value="Ser-Thr/Tyr_kinase_cat_dom"/>
</dbReference>
<dbReference type="PANTHER" id="PTHR44329:SF260">
    <property type="entry name" value="PROTEIN KINASE DOMAIN-CONTAINING PROTEIN"/>
    <property type="match status" value="1"/>
</dbReference>
<dbReference type="InterPro" id="IPR020635">
    <property type="entry name" value="Tyr_kinase_cat_dom"/>
</dbReference>
<dbReference type="PROSITE" id="PS50011">
    <property type="entry name" value="PROTEIN_KINASE_DOM"/>
    <property type="match status" value="1"/>
</dbReference>
<evidence type="ECO:0000313" key="2">
    <source>
        <dbReference type="EMBL" id="CAK9216163.1"/>
    </source>
</evidence>